<dbReference type="SUPFAM" id="SSF81665">
    <property type="entry name" value="Calcium ATPase, transmembrane domain M"/>
    <property type="match status" value="1"/>
</dbReference>
<keyword evidence="2" id="KW-1133">Transmembrane helix</keyword>
<keyword evidence="4" id="KW-1185">Reference proteome</keyword>
<feature type="transmembrane region" description="Helical" evidence="2">
    <location>
        <begin position="468"/>
        <end position="484"/>
    </location>
</feature>
<protein>
    <recommendedName>
        <fullName evidence="5">Transmembrane protein</fullName>
    </recommendedName>
</protein>
<dbReference type="AlphaFoldDB" id="A0A0V0QYE0"/>
<gene>
    <name evidence="3" type="ORF">PPERSA_06885</name>
</gene>
<feature type="transmembrane region" description="Helical" evidence="2">
    <location>
        <begin position="23"/>
        <end position="44"/>
    </location>
</feature>
<feature type="compositionally biased region" description="Basic and acidic residues" evidence="1">
    <location>
        <begin position="142"/>
        <end position="160"/>
    </location>
</feature>
<proteinExistence type="predicted"/>
<feature type="transmembrane region" description="Helical" evidence="2">
    <location>
        <begin position="427"/>
        <end position="448"/>
    </location>
</feature>
<sequence length="735" mass="86477">MELEKTLFRVYQKILTEEGVSNKIKICSIINFIIGGIFFVALIVSDLKFRNSPGLIGTQFNNFMDECFEENKHLRGDFLYTFILCDYDPQELAQGHKEFQESQNLDTCDQKVIYHDDSANQDGESNNKKNSDGENTILSEEELIKDVQKGGKQENLENKNKNQSKNSTRRLGNRPSIDENFLDEYEQLKDGERNQKQKMKQLQEQSQFDGENIIKIDGFQNNQVNITNSKSKISKEFRLFDESKYCKSEPTLYLQMSQYDSLVKFPKEYKSSYSFLELKFIRSEADFAEGLLQRFFYKYMIQYENIYIMDMINTFSYQEMHIKNVNTTEHWRFPKRQQESSSGIFNRILVMFFNFIKINIGLFLTCAITSIYIKTIIVCAPVFILAIIACLNRLGNQDLTRNTLYRAFPWIGIYLHTLDREASKTSYLVKSFLSFVFLFYCIYLSSSIYISEFSFFYKSIPLGLDENFFGFQAFLEFGVLIFIRTRSGIKWYPSVTVMLILCFLIYIQQTIYGFYYLAYNALLFTCFGYLGLILYYFEVPAMTWNPSFNFTPTAERPRTLYFPLYTMNWFYDLPQLWTMFYPLHGRKFFTQDQLSLVDRDYIRLNNYLRNGVAQQQQQQFNALVNINQQQNNEQPQQQFNGQENAGNLADQPQNNENQQNINIQQRDLNHIDNNNIENRNQNINNNNNSGSLLRGSLNQQIELGPINQQSQRNDSNNSEQGSNYIRMRNQGDINN</sequence>
<organism evidence="3 4">
    <name type="scientific">Pseudocohnilembus persalinus</name>
    <name type="common">Ciliate</name>
    <dbReference type="NCBI Taxonomy" id="266149"/>
    <lineage>
        <taxon>Eukaryota</taxon>
        <taxon>Sar</taxon>
        <taxon>Alveolata</taxon>
        <taxon>Ciliophora</taxon>
        <taxon>Intramacronucleata</taxon>
        <taxon>Oligohymenophorea</taxon>
        <taxon>Scuticociliatia</taxon>
        <taxon>Philasterida</taxon>
        <taxon>Pseudocohnilembidae</taxon>
        <taxon>Pseudocohnilembus</taxon>
    </lineage>
</organism>
<feature type="compositionally biased region" description="Low complexity" evidence="1">
    <location>
        <begin position="631"/>
        <end position="644"/>
    </location>
</feature>
<dbReference type="InParanoid" id="A0A0V0QYE0"/>
<dbReference type="EMBL" id="LDAU01000084">
    <property type="protein sequence ID" value="KRX07270.1"/>
    <property type="molecule type" value="Genomic_DNA"/>
</dbReference>
<reference evidence="3 4" key="1">
    <citation type="journal article" date="2015" name="Sci. Rep.">
        <title>Genome of the facultative scuticociliatosis pathogen Pseudocohnilembus persalinus provides insight into its virulence through horizontal gene transfer.</title>
        <authorList>
            <person name="Xiong J."/>
            <person name="Wang G."/>
            <person name="Cheng J."/>
            <person name="Tian M."/>
            <person name="Pan X."/>
            <person name="Warren A."/>
            <person name="Jiang C."/>
            <person name="Yuan D."/>
            <person name="Miao W."/>
        </authorList>
    </citation>
    <scope>NUCLEOTIDE SEQUENCE [LARGE SCALE GENOMIC DNA]</scope>
    <source>
        <strain evidence="3">36N120E</strain>
    </source>
</reference>
<feature type="region of interest" description="Disordered" evidence="1">
    <location>
        <begin position="631"/>
        <end position="655"/>
    </location>
</feature>
<dbReference type="OrthoDB" id="289147at2759"/>
<feature type="region of interest" description="Disordered" evidence="1">
    <location>
        <begin position="674"/>
        <end position="693"/>
    </location>
</feature>
<dbReference type="InterPro" id="IPR023298">
    <property type="entry name" value="ATPase_P-typ_TM_dom_sf"/>
</dbReference>
<keyword evidence="2" id="KW-0812">Transmembrane</keyword>
<dbReference type="Proteomes" id="UP000054937">
    <property type="component" value="Unassembled WGS sequence"/>
</dbReference>
<evidence type="ECO:0000313" key="4">
    <source>
        <dbReference type="Proteomes" id="UP000054937"/>
    </source>
</evidence>
<feature type="compositionally biased region" description="Low complexity" evidence="1">
    <location>
        <begin position="707"/>
        <end position="720"/>
    </location>
</feature>
<feature type="transmembrane region" description="Helical" evidence="2">
    <location>
        <begin position="491"/>
        <end position="508"/>
    </location>
</feature>
<keyword evidence="2" id="KW-0472">Membrane</keyword>
<accession>A0A0V0QYE0</accession>
<evidence type="ECO:0008006" key="5">
    <source>
        <dbReference type="Google" id="ProtNLM"/>
    </source>
</evidence>
<comment type="caution">
    <text evidence="3">The sequence shown here is derived from an EMBL/GenBank/DDBJ whole genome shotgun (WGS) entry which is preliminary data.</text>
</comment>
<dbReference type="OMA" id="QDINIMT"/>
<feature type="transmembrane region" description="Helical" evidence="2">
    <location>
        <begin position="371"/>
        <end position="391"/>
    </location>
</feature>
<feature type="transmembrane region" description="Helical" evidence="2">
    <location>
        <begin position="514"/>
        <end position="537"/>
    </location>
</feature>
<feature type="region of interest" description="Disordered" evidence="1">
    <location>
        <begin position="117"/>
        <end position="180"/>
    </location>
</feature>
<evidence type="ECO:0000256" key="2">
    <source>
        <dbReference type="SAM" id="Phobius"/>
    </source>
</evidence>
<name>A0A0V0QYE0_PSEPJ</name>
<evidence type="ECO:0000313" key="3">
    <source>
        <dbReference type="EMBL" id="KRX07270.1"/>
    </source>
</evidence>
<evidence type="ECO:0000256" key="1">
    <source>
        <dbReference type="SAM" id="MobiDB-lite"/>
    </source>
</evidence>
<feature type="region of interest" description="Disordered" evidence="1">
    <location>
        <begin position="706"/>
        <end position="735"/>
    </location>
</feature>